<gene>
    <name evidence="5" type="ORF">BN9_118560</name>
</gene>
<name>A0A024FUQ9_9STRA</name>
<dbReference type="Proteomes" id="UP000053237">
    <property type="component" value="Unassembled WGS sequence"/>
</dbReference>
<dbReference type="OrthoDB" id="10260712at2759"/>
<dbReference type="Gene3D" id="3.40.50.10900">
    <property type="entry name" value="PAC-like subunit"/>
    <property type="match status" value="1"/>
</dbReference>
<sequence length="288" mass="32210">MEFHPRFDWDDDESSFVDHILILPSVSYANIGQLAIDCVLNTLLNAKENDSIQLVGYLSTDAVPPMAGSCAFMYPANKTTAPSLTVNLELYQFKSKRQLILQQRTPILSGKSLQFATDLVHWAMKCGILGVYVVAGANDMLQSDALQSSQAVFTTIGHVEIRNENSLLHNHSFLEQFSSKDTTLEENLCLKSRIQMKWKDVKGTGIAPFLAYVTEQREMAFAALIMVCAEGDNVREAVLMATYVWSFLELAVDSESKGPEFLHNNEPSIRLPPSWCQMFGSEPNRALY</sequence>
<dbReference type="STRING" id="65357.A0A024FUQ9"/>
<dbReference type="InterPro" id="IPR038389">
    <property type="entry name" value="PSMG2_sf"/>
</dbReference>
<keyword evidence="6" id="KW-1185">Reference proteome</keyword>
<evidence type="ECO:0000256" key="2">
    <source>
        <dbReference type="ARBA" id="ARBA00023186"/>
    </source>
</evidence>
<comment type="function">
    <text evidence="4">Chaperone protein which promotes assembly of the 20S proteasome as part of a heterodimer with PSMG1.</text>
</comment>
<organism evidence="5 6">
    <name type="scientific">Albugo candida</name>
    <dbReference type="NCBI Taxonomy" id="65357"/>
    <lineage>
        <taxon>Eukaryota</taxon>
        <taxon>Sar</taxon>
        <taxon>Stramenopiles</taxon>
        <taxon>Oomycota</taxon>
        <taxon>Peronosporomycetes</taxon>
        <taxon>Albuginales</taxon>
        <taxon>Albuginaceae</taxon>
        <taxon>Albugo</taxon>
    </lineage>
</organism>
<dbReference type="InterPro" id="IPR019151">
    <property type="entry name" value="Proteasome_assmbl_chaperone_2"/>
</dbReference>
<dbReference type="AlphaFoldDB" id="A0A024FUQ9"/>
<comment type="similarity">
    <text evidence="3 4">Belongs to the PSMG2 family.</text>
</comment>
<comment type="caution">
    <text evidence="5">The sequence shown here is derived from an EMBL/GenBank/DDBJ whole genome shotgun (WGS) entry which is preliminary data.</text>
</comment>
<evidence type="ECO:0000256" key="3">
    <source>
        <dbReference type="ARBA" id="ARBA00025745"/>
    </source>
</evidence>
<evidence type="ECO:0000256" key="4">
    <source>
        <dbReference type="PIRNR" id="PIRNR010044"/>
    </source>
</evidence>
<dbReference type="GO" id="GO:0005634">
    <property type="term" value="C:nucleus"/>
    <property type="evidence" value="ECO:0007669"/>
    <property type="project" value="TreeGrafter"/>
</dbReference>
<proteinExistence type="inferred from homology"/>
<dbReference type="GO" id="GO:0005829">
    <property type="term" value="C:cytosol"/>
    <property type="evidence" value="ECO:0007669"/>
    <property type="project" value="TreeGrafter"/>
</dbReference>
<dbReference type="GO" id="GO:0043248">
    <property type="term" value="P:proteasome assembly"/>
    <property type="evidence" value="ECO:0007669"/>
    <property type="project" value="TreeGrafter"/>
</dbReference>
<keyword evidence="2 4" id="KW-0143">Chaperone</keyword>
<accession>A0A024FUQ9</accession>
<dbReference type="PANTHER" id="PTHR12970">
    <property type="entry name" value="PROTEASOME ASSEMBLY CHAPERONE 2"/>
    <property type="match status" value="1"/>
</dbReference>
<evidence type="ECO:0000313" key="5">
    <source>
        <dbReference type="EMBL" id="CCI10860.1"/>
    </source>
</evidence>
<protein>
    <recommendedName>
        <fullName evidence="1 4">Proteasome assembly chaperone 2</fullName>
    </recommendedName>
</protein>
<evidence type="ECO:0000256" key="1">
    <source>
        <dbReference type="ARBA" id="ARBA00019186"/>
    </source>
</evidence>
<comment type="subunit">
    <text evidence="4">Forms a heterodimer with PSMG1.</text>
</comment>
<reference evidence="5 6" key="1">
    <citation type="submission" date="2012-05" db="EMBL/GenBank/DDBJ databases">
        <title>Recombination and specialization in a pathogen metapopulation.</title>
        <authorList>
            <person name="Gardiner A."/>
            <person name="Kemen E."/>
            <person name="Schultz-Larsen T."/>
            <person name="MacLean D."/>
            <person name="Van Oosterhout C."/>
            <person name="Jones J.D.G."/>
        </authorList>
    </citation>
    <scope>NUCLEOTIDE SEQUENCE [LARGE SCALE GENOMIC DNA]</scope>
    <source>
        <strain evidence="5 6">Ac Nc2</strain>
    </source>
</reference>
<dbReference type="EMBL" id="CAIX01000431">
    <property type="protein sequence ID" value="CCI10860.1"/>
    <property type="molecule type" value="Genomic_DNA"/>
</dbReference>
<dbReference type="Pfam" id="PF09754">
    <property type="entry name" value="PAC2"/>
    <property type="match status" value="1"/>
</dbReference>
<dbReference type="PANTHER" id="PTHR12970:SF1">
    <property type="entry name" value="PROTEASOME ASSEMBLY CHAPERONE 2"/>
    <property type="match status" value="1"/>
</dbReference>
<dbReference type="InParanoid" id="A0A024FUQ9"/>
<dbReference type="PIRSF" id="PIRSF010044">
    <property type="entry name" value="UCP010044"/>
    <property type="match status" value="1"/>
</dbReference>
<evidence type="ECO:0000313" key="6">
    <source>
        <dbReference type="Proteomes" id="UP000053237"/>
    </source>
</evidence>
<dbReference type="InterPro" id="IPR016562">
    <property type="entry name" value="Proteasome_assmbl_chp_2_euk"/>
</dbReference>